<evidence type="ECO:0000313" key="3">
    <source>
        <dbReference type="Proteomes" id="UP001501237"/>
    </source>
</evidence>
<reference evidence="3" key="1">
    <citation type="journal article" date="2019" name="Int. J. Syst. Evol. Microbiol.">
        <title>The Global Catalogue of Microorganisms (GCM) 10K type strain sequencing project: providing services to taxonomists for standard genome sequencing and annotation.</title>
        <authorList>
            <consortium name="The Broad Institute Genomics Platform"/>
            <consortium name="The Broad Institute Genome Sequencing Center for Infectious Disease"/>
            <person name="Wu L."/>
            <person name="Ma J."/>
        </authorList>
    </citation>
    <scope>NUCLEOTIDE SEQUENCE [LARGE SCALE GENOMIC DNA]</scope>
    <source>
        <strain evidence="3">JCM 9377</strain>
    </source>
</reference>
<proteinExistence type="predicted"/>
<dbReference type="Proteomes" id="UP001501237">
    <property type="component" value="Unassembled WGS sequence"/>
</dbReference>
<evidence type="ECO:0000256" key="1">
    <source>
        <dbReference type="SAM" id="MobiDB-lite"/>
    </source>
</evidence>
<feature type="region of interest" description="Disordered" evidence="1">
    <location>
        <begin position="1"/>
        <end position="33"/>
    </location>
</feature>
<feature type="compositionally biased region" description="Basic and acidic residues" evidence="1">
    <location>
        <begin position="17"/>
        <end position="32"/>
    </location>
</feature>
<comment type="caution">
    <text evidence="2">The sequence shown here is derived from an EMBL/GenBank/DDBJ whole genome shotgun (WGS) entry which is preliminary data.</text>
</comment>
<accession>A0ABP6QN41</accession>
<sequence>MLIARSGSECRSSGPFRRNDQRNLRSLPDKDANQITAWSDATIELVSGKPTPPGRPATCCASFPAGTTEKTLSSDSIGLGARDVAWQGRAASDKPKAAGAGQGLANVEVRPSHRADRAAQGGSTTAPFWKTLTLLYYV</sequence>
<gene>
    <name evidence="2" type="ORF">GCM10010468_82060</name>
</gene>
<name>A0ABP6QN41_9ACTN</name>
<keyword evidence="3" id="KW-1185">Reference proteome</keyword>
<organism evidence="2 3">
    <name type="scientific">Actinocorallia longicatena</name>
    <dbReference type="NCBI Taxonomy" id="111803"/>
    <lineage>
        <taxon>Bacteria</taxon>
        <taxon>Bacillati</taxon>
        <taxon>Actinomycetota</taxon>
        <taxon>Actinomycetes</taxon>
        <taxon>Streptosporangiales</taxon>
        <taxon>Thermomonosporaceae</taxon>
        <taxon>Actinocorallia</taxon>
    </lineage>
</organism>
<protein>
    <submittedName>
        <fullName evidence="2">Uncharacterized protein</fullName>
    </submittedName>
</protein>
<dbReference type="EMBL" id="BAAAUV010000064">
    <property type="protein sequence ID" value="GAA3243943.1"/>
    <property type="molecule type" value="Genomic_DNA"/>
</dbReference>
<evidence type="ECO:0000313" key="2">
    <source>
        <dbReference type="EMBL" id="GAA3243943.1"/>
    </source>
</evidence>